<accession>A0A291QYQ6</accession>
<evidence type="ECO:0000259" key="1">
    <source>
        <dbReference type="Pfam" id="PF13590"/>
    </source>
</evidence>
<name>A0A291QYQ6_9BACT</name>
<dbReference type="Pfam" id="PF13590">
    <property type="entry name" value="DUF4136"/>
    <property type="match status" value="1"/>
</dbReference>
<feature type="domain" description="DUF4136" evidence="1">
    <location>
        <begin position="54"/>
        <end position="224"/>
    </location>
</feature>
<evidence type="ECO:0000313" key="3">
    <source>
        <dbReference type="Proteomes" id="UP000220133"/>
    </source>
</evidence>
<dbReference type="EMBL" id="CP023777">
    <property type="protein sequence ID" value="ATL49078.1"/>
    <property type="molecule type" value="Genomic_DNA"/>
</dbReference>
<proteinExistence type="predicted"/>
<protein>
    <recommendedName>
        <fullName evidence="1">DUF4136 domain-containing protein</fullName>
    </recommendedName>
</protein>
<sequence>MAVSRDYCHNTAIDYNDKKDAMKRFSALLLLSVALMTACRKEPDLSDLSLNFVVQTDRDPGAQFNSYSTFYISDTIAYLSANKNDSILVDENAKTLVATIKSNMEARGYTFVERDEDPDLGINTIAIKDITVGIVYPGYWWGYPGYWDPWYWGWYYPYYYPWATAYSVTTGSVIVELIDLKNADENQKLNVAWTANLNGALGSTSTNVQLAVDGINQAFTQSPYLSAQ</sequence>
<keyword evidence="3" id="KW-1185">Reference proteome</keyword>
<dbReference type="Gene3D" id="3.30.160.670">
    <property type="match status" value="1"/>
</dbReference>
<dbReference type="Proteomes" id="UP000220133">
    <property type="component" value="Chromosome"/>
</dbReference>
<gene>
    <name evidence="2" type="ORF">COR50_18935</name>
</gene>
<evidence type="ECO:0000313" key="2">
    <source>
        <dbReference type="EMBL" id="ATL49078.1"/>
    </source>
</evidence>
<dbReference type="AlphaFoldDB" id="A0A291QYQ6"/>
<reference evidence="2 3" key="1">
    <citation type="submission" date="2017-10" db="EMBL/GenBank/DDBJ databases">
        <title>Paenichitinophaga pekingensis gen. nov., sp. nov., isolated from activated sludge.</title>
        <authorList>
            <person name="Jin D."/>
            <person name="Kong X."/>
            <person name="Deng Y."/>
            <person name="Bai Z."/>
        </authorList>
    </citation>
    <scope>NUCLEOTIDE SEQUENCE [LARGE SCALE GENOMIC DNA]</scope>
    <source>
        <strain evidence="2 3">13</strain>
    </source>
</reference>
<dbReference type="KEGG" id="cbae:COR50_18935"/>
<dbReference type="InterPro" id="IPR025411">
    <property type="entry name" value="DUF4136"/>
</dbReference>
<organism evidence="2 3">
    <name type="scientific">Chitinophaga caeni</name>
    <dbReference type="NCBI Taxonomy" id="2029983"/>
    <lineage>
        <taxon>Bacteria</taxon>
        <taxon>Pseudomonadati</taxon>
        <taxon>Bacteroidota</taxon>
        <taxon>Chitinophagia</taxon>
        <taxon>Chitinophagales</taxon>
        <taxon>Chitinophagaceae</taxon>
        <taxon>Chitinophaga</taxon>
    </lineage>
</organism>